<dbReference type="EMBL" id="VEWJ01000006">
    <property type="protein sequence ID" value="TPF75172.1"/>
    <property type="molecule type" value="Genomic_DNA"/>
</dbReference>
<sequence>MQTESNLVEKWILEHGGPRRFEPQVRCSFYYAQDYLGQFGIRLHLHDGQCKMLEGGRWKRLRWPQVLKMVDERRAAQGLQTLQAVRQ</sequence>
<comment type="caution">
    <text evidence="1">The sequence shown here is derived from an EMBL/GenBank/DDBJ whole genome shotgun (WGS) entry which is preliminary data.</text>
</comment>
<gene>
    <name evidence="1" type="ORF">FHY56_10665</name>
</gene>
<evidence type="ECO:0000313" key="1">
    <source>
        <dbReference type="EMBL" id="TPF75172.1"/>
    </source>
</evidence>
<dbReference type="AlphaFoldDB" id="A0A502BL31"/>
<keyword evidence="2" id="KW-1185">Reference proteome</keyword>
<accession>A0A502BL31</accession>
<organism evidence="1 2">
    <name type="scientific">Brucella gallinifaecis</name>
    <dbReference type="NCBI Taxonomy" id="215590"/>
    <lineage>
        <taxon>Bacteria</taxon>
        <taxon>Pseudomonadati</taxon>
        <taxon>Pseudomonadota</taxon>
        <taxon>Alphaproteobacteria</taxon>
        <taxon>Hyphomicrobiales</taxon>
        <taxon>Brucellaceae</taxon>
        <taxon>Brucella/Ochrobactrum group</taxon>
        <taxon>Brucella</taxon>
    </lineage>
</organism>
<dbReference type="OrthoDB" id="8451498at2"/>
<dbReference type="RefSeq" id="WP_140905147.1">
    <property type="nucleotide sequence ID" value="NZ_JBHTMD010000007.1"/>
</dbReference>
<protein>
    <submittedName>
        <fullName evidence="1">Uncharacterized protein</fullName>
    </submittedName>
</protein>
<proteinExistence type="predicted"/>
<reference evidence="1 2" key="1">
    <citation type="journal article" date="2003" name="Int. J. Syst. Evol. Microbiol.">
        <title>Towards a standardized format for the description of a novel species (of an established genus): Ochrobactrum gallinifaecis sp. nov.</title>
        <authorList>
            <person name="Kampfer P."/>
            <person name="Buczolits S."/>
            <person name="Albrecht A."/>
            <person name="Busse H.J."/>
            <person name="Stackebrandt E."/>
        </authorList>
    </citation>
    <scope>NUCLEOTIDE SEQUENCE [LARGE SCALE GENOMIC DNA]</scope>
    <source>
        <strain evidence="1 2">ISO 196</strain>
    </source>
</reference>
<name>A0A502BL31_9HYPH</name>
<dbReference type="Proteomes" id="UP000315388">
    <property type="component" value="Unassembled WGS sequence"/>
</dbReference>
<evidence type="ECO:0000313" key="2">
    <source>
        <dbReference type="Proteomes" id="UP000315388"/>
    </source>
</evidence>